<dbReference type="EMBL" id="CM023481">
    <property type="protein sequence ID" value="KAH6946759.1"/>
    <property type="molecule type" value="Genomic_DNA"/>
</dbReference>
<accession>A0ACB7TL67</accession>
<reference evidence="1" key="1">
    <citation type="submission" date="2020-05" db="EMBL/GenBank/DDBJ databases">
        <title>Large-scale comparative analyses of tick genomes elucidate their genetic diversity and vector capacities.</title>
        <authorList>
            <person name="Jia N."/>
            <person name="Wang J."/>
            <person name="Shi W."/>
            <person name="Du L."/>
            <person name="Sun Y."/>
            <person name="Zhan W."/>
            <person name="Jiang J."/>
            <person name="Wang Q."/>
            <person name="Zhang B."/>
            <person name="Ji P."/>
            <person name="Sakyi L.B."/>
            <person name="Cui X."/>
            <person name="Yuan T."/>
            <person name="Jiang B."/>
            <person name="Yang W."/>
            <person name="Lam T.T.-Y."/>
            <person name="Chang Q."/>
            <person name="Ding S."/>
            <person name="Wang X."/>
            <person name="Zhu J."/>
            <person name="Ruan X."/>
            <person name="Zhao L."/>
            <person name="Wei J."/>
            <person name="Que T."/>
            <person name="Du C."/>
            <person name="Cheng J."/>
            <person name="Dai P."/>
            <person name="Han X."/>
            <person name="Huang E."/>
            <person name="Gao Y."/>
            <person name="Liu J."/>
            <person name="Shao H."/>
            <person name="Ye R."/>
            <person name="Li L."/>
            <person name="Wei W."/>
            <person name="Wang X."/>
            <person name="Wang C."/>
            <person name="Yang T."/>
            <person name="Huo Q."/>
            <person name="Li W."/>
            <person name="Guo W."/>
            <person name="Chen H."/>
            <person name="Zhou L."/>
            <person name="Ni X."/>
            <person name="Tian J."/>
            <person name="Zhou Y."/>
            <person name="Sheng Y."/>
            <person name="Liu T."/>
            <person name="Pan Y."/>
            <person name="Xia L."/>
            <person name="Li J."/>
            <person name="Zhao F."/>
            <person name="Cao W."/>
        </authorList>
    </citation>
    <scope>NUCLEOTIDE SEQUENCE</scope>
    <source>
        <strain evidence="1">Hyas-2018</strain>
    </source>
</reference>
<evidence type="ECO:0000313" key="2">
    <source>
        <dbReference type="Proteomes" id="UP000821845"/>
    </source>
</evidence>
<proteinExistence type="predicted"/>
<dbReference type="Proteomes" id="UP000821845">
    <property type="component" value="Chromosome 1"/>
</dbReference>
<sequence length="300" mass="33254">MTPPKTTKRSQGGATFQVIKQWVNKEGLEDVLFVLLLVFPTLLRLKLRSDDELLGGFPLFTRLPFRLEDVRLCARCRLPPRLERAVVADEELRDRWRRRRLLLRFFLPWLLTDSVVALPLLVPLRLRPLRGVWDERRLLPRLLFLSTRRRFGAALAVECAMLDGECAFVEPFLRLLCLTGTAASELDPLWLLASGASAALRNFPAGDVAVAFGAARCTESSLRGLPRGRLEGEVSFEGPALFSSVVGCRVTCLLLGGSGFSSAAFLGMVFGASASLDRVLVVSRAACCPAPRHRRPASKR</sequence>
<gene>
    <name evidence="1" type="ORF">HPB50_014881</name>
</gene>
<evidence type="ECO:0000313" key="1">
    <source>
        <dbReference type="EMBL" id="KAH6946759.1"/>
    </source>
</evidence>
<comment type="caution">
    <text evidence="1">The sequence shown here is derived from an EMBL/GenBank/DDBJ whole genome shotgun (WGS) entry which is preliminary data.</text>
</comment>
<protein>
    <submittedName>
        <fullName evidence="1">Uncharacterized protein</fullName>
    </submittedName>
</protein>
<keyword evidence="2" id="KW-1185">Reference proteome</keyword>
<organism evidence="1 2">
    <name type="scientific">Hyalomma asiaticum</name>
    <name type="common">Tick</name>
    <dbReference type="NCBI Taxonomy" id="266040"/>
    <lineage>
        <taxon>Eukaryota</taxon>
        <taxon>Metazoa</taxon>
        <taxon>Ecdysozoa</taxon>
        <taxon>Arthropoda</taxon>
        <taxon>Chelicerata</taxon>
        <taxon>Arachnida</taxon>
        <taxon>Acari</taxon>
        <taxon>Parasitiformes</taxon>
        <taxon>Ixodida</taxon>
        <taxon>Ixodoidea</taxon>
        <taxon>Ixodidae</taxon>
        <taxon>Hyalomminae</taxon>
        <taxon>Hyalomma</taxon>
    </lineage>
</organism>
<name>A0ACB7TL67_HYAAI</name>